<evidence type="ECO:0000313" key="1">
    <source>
        <dbReference type="EMBL" id="MBD2181925.1"/>
    </source>
</evidence>
<name>A0A926ZGF6_9CYAN</name>
<gene>
    <name evidence="1" type="ORF">H6G03_12560</name>
</gene>
<reference evidence="1" key="2">
    <citation type="submission" date="2020-08" db="EMBL/GenBank/DDBJ databases">
        <authorList>
            <person name="Chen M."/>
            <person name="Teng W."/>
            <person name="Zhao L."/>
            <person name="Hu C."/>
            <person name="Zhou Y."/>
            <person name="Han B."/>
            <person name="Song L."/>
            <person name="Shu W."/>
        </authorList>
    </citation>
    <scope>NUCLEOTIDE SEQUENCE</scope>
    <source>
        <strain evidence="1">FACHB-1375</strain>
    </source>
</reference>
<dbReference type="RefSeq" id="WP_190464736.1">
    <property type="nucleotide sequence ID" value="NZ_JACJPW010000028.1"/>
</dbReference>
<proteinExistence type="predicted"/>
<sequence>MSNTPNSNYQNSAEDDLLPEYNFDYSQARPNRFAAQKSQPPITVTLDADVAEVFTTSEAVNHALRTILSAIPKTVDK</sequence>
<organism evidence="1 2">
    <name type="scientific">Aerosakkonema funiforme FACHB-1375</name>
    <dbReference type="NCBI Taxonomy" id="2949571"/>
    <lineage>
        <taxon>Bacteria</taxon>
        <taxon>Bacillati</taxon>
        <taxon>Cyanobacteriota</taxon>
        <taxon>Cyanophyceae</taxon>
        <taxon>Oscillatoriophycideae</taxon>
        <taxon>Aerosakkonematales</taxon>
        <taxon>Aerosakkonemataceae</taxon>
        <taxon>Aerosakkonema</taxon>
    </lineage>
</organism>
<evidence type="ECO:0000313" key="2">
    <source>
        <dbReference type="Proteomes" id="UP000641646"/>
    </source>
</evidence>
<keyword evidence="2" id="KW-1185">Reference proteome</keyword>
<reference evidence="1" key="1">
    <citation type="journal article" date="2015" name="ISME J.">
        <title>Draft Genome Sequence of Streptomyces incarnatus NRRL8089, which Produces the Nucleoside Antibiotic Sinefungin.</title>
        <authorList>
            <person name="Oshima K."/>
            <person name="Hattori M."/>
            <person name="Shimizu H."/>
            <person name="Fukuda K."/>
            <person name="Nemoto M."/>
            <person name="Inagaki K."/>
            <person name="Tamura T."/>
        </authorList>
    </citation>
    <scope>NUCLEOTIDE SEQUENCE</scope>
    <source>
        <strain evidence="1">FACHB-1375</strain>
    </source>
</reference>
<dbReference type="Proteomes" id="UP000641646">
    <property type="component" value="Unassembled WGS sequence"/>
</dbReference>
<dbReference type="EMBL" id="JACJPW010000028">
    <property type="protein sequence ID" value="MBD2181925.1"/>
    <property type="molecule type" value="Genomic_DNA"/>
</dbReference>
<dbReference type="AlphaFoldDB" id="A0A926ZGF6"/>
<accession>A0A926ZGF6</accession>
<comment type="caution">
    <text evidence="1">The sequence shown here is derived from an EMBL/GenBank/DDBJ whole genome shotgun (WGS) entry which is preliminary data.</text>
</comment>
<protein>
    <submittedName>
        <fullName evidence="1">Uncharacterized protein</fullName>
    </submittedName>
</protein>